<dbReference type="GO" id="GO:0006508">
    <property type="term" value="P:proteolysis"/>
    <property type="evidence" value="ECO:0007669"/>
    <property type="project" value="InterPro"/>
</dbReference>
<name>A0A3S0A273_9HYPH</name>
<protein>
    <recommendedName>
        <fullName evidence="1">Peptidase M41 domain-containing protein</fullName>
    </recommendedName>
</protein>
<dbReference type="GO" id="GO:0004222">
    <property type="term" value="F:metalloendopeptidase activity"/>
    <property type="evidence" value="ECO:0007669"/>
    <property type="project" value="InterPro"/>
</dbReference>
<dbReference type="InterPro" id="IPR037219">
    <property type="entry name" value="Peptidase_M41-like"/>
</dbReference>
<accession>A0A3S0A273</accession>
<feature type="non-terminal residue" evidence="2">
    <location>
        <position position="1"/>
    </location>
</feature>
<organism evidence="2 3">
    <name type="scientific">Aquibium carbonis</name>
    <dbReference type="NCBI Taxonomy" id="2495581"/>
    <lineage>
        <taxon>Bacteria</taxon>
        <taxon>Pseudomonadati</taxon>
        <taxon>Pseudomonadota</taxon>
        <taxon>Alphaproteobacteria</taxon>
        <taxon>Hyphomicrobiales</taxon>
        <taxon>Phyllobacteriaceae</taxon>
        <taxon>Aquibium</taxon>
    </lineage>
</organism>
<evidence type="ECO:0000313" key="3">
    <source>
        <dbReference type="Proteomes" id="UP000278398"/>
    </source>
</evidence>
<dbReference type="Gene3D" id="1.20.58.760">
    <property type="entry name" value="Peptidase M41"/>
    <property type="match status" value="1"/>
</dbReference>
<dbReference type="Proteomes" id="UP000278398">
    <property type="component" value="Unassembled WGS sequence"/>
</dbReference>
<dbReference type="InterPro" id="IPR000642">
    <property type="entry name" value="Peptidase_M41"/>
</dbReference>
<dbReference type="GO" id="GO:0005524">
    <property type="term" value="F:ATP binding"/>
    <property type="evidence" value="ECO:0007669"/>
    <property type="project" value="InterPro"/>
</dbReference>
<sequence>PESADDHRATQLHHVQGRHPVVGHSLGVAVLEVSISTEVEIEGDHPVGGVTVFREEWPAAGTASSLRNKIAVDLAGIAAEEMILGGGSQGAGGMPGSDLHSATVTAAALELSFGLGSRKSFLSLAQPDDLLNAVRGDWRLADRVEAVLEAESERARSVIQENVDVLQRLAGSLVETDRIVLPHLLSILQDEEPRLCG</sequence>
<feature type="domain" description="Peptidase M41" evidence="1">
    <location>
        <begin position="60"/>
        <end position="179"/>
    </location>
</feature>
<evidence type="ECO:0000313" key="2">
    <source>
        <dbReference type="EMBL" id="RST83130.1"/>
    </source>
</evidence>
<dbReference type="SUPFAM" id="SSF140990">
    <property type="entry name" value="FtsH protease domain-like"/>
    <property type="match status" value="1"/>
</dbReference>
<dbReference type="GO" id="GO:0004176">
    <property type="term" value="F:ATP-dependent peptidase activity"/>
    <property type="evidence" value="ECO:0007669"/>
    <property type="project" value="InterPro"/>
</dbReference>
<keyword evidence="3" id="KW-1185">Reference proteome</keyword>
<dbReference type="EMBL" id="RWKW01000106">
    <property type="protein sequence ID" value="RST83130.1"/>
    <property type="molecule type" value="Genomic_DNA"/>
</dbReference>
<reference evidence="2 3" key="1">
    <citation type="submission" date="2018-12" db="EMBL/GenBank/DDBJ databases">
        <title>Mesorhizobium carbonis sp. nov., isolated from coal mine water.</title>
        <authorList>
            <person name="Xin W."/>
            <person name="Xu Z."/>
            <person name="Xiang F."/>
            <person name="Zhang J."/>
            <person name="Xi L."/>
            <person name="Liu J."/>
        </authorList>
    </citation>
    <scope>NUCLEOTIDE SEQUENCE [LARGE SCALE GENOMIC DNA]</scope>
    <source>
        <strain evidence="2 3">B2.3</strain>
    </source>
</reference>
<evidence type="ECO:0000259" key="1">
    <source>
        <dbReference type="Pfam" id="PF01434"/>
    </source>
</evidence>
<gene>
    <name evidence="2" type="ORF">EJC49_22700</name>
</gene>
<dbReference type="AlphaFoldDB" id="A0A3S0A273"/>
<comment type="caution">
    <text evidence="2">The sequence shown here is derived from an EMBL/GenBank/DDBJ whole genome shotgun (WGS) entry which is preliminary data.</text>
</comment>
<dbReference type="Pfam" id="PF01434">
    <property type="entry name" value="Peptidase_M41"/>
    <property type="match status" value="1"/>
</dbReference>
<proteinExistence type="predicted"/>